<evidence type="ECO:0000313" key="2">
    <source>
        <dbReference type="Proteomes" id="UP000688137"/>
    </source>
</evidence>
<dbReference type="Proteomes" id="UP000688137">
    <property type="component" value="Unassembled WGS sequence"/>
</dbReference>
<keyword evidence="2" id="KW-1185">Reference proteome</keyword>
<gene>
    <name evidence="1" type="ORF">PPRIM_AZ9-3.1.T1110161</name>
</gene>
<dbReference type="AlphaFoldDB" id="A0A8S1PAJ6"/>
<comment type="caution">
    <text evidence="1">The sequence shown here is derived from an EMBL/GenBank/DDBJ whole genome shotgun (WGS) entry which is preliminary data.</text>
</comment>
<dbReference type="OMA" id="CHIFQIM"/>
<accession>A0A8S1PAJ6</accession>
<reference evidence="1" key="1">
    <citation type="submission" date="2021-01" db="EMBL/GenBank/DDBJ databases">
        <authorList>
            <consortium name="Genoscope - CEA"/>
            <person name="William W."/>
        </authorList>
    </citation>
    <scope>NUCLEOTIDE SEQUENCE</scope>
</reference>
<dbReference type="EMBL" id="CAJJDM010000114">
    <property type="protein sequence ID" value="CAD8100162.1"/>
    <property type="molecule type" value="Genomic_DNA"/>
</dbReference>
<sequence>MIFKLLYTQTQFLYNFQVYFPFLINNVCIIPTFNKINFLSYFYYIESLFQQANFMNKMTIIQISLFIEKSYINRIIILFPTTLICLQSKNNRCHIFQIMMLEILFFHQQCYSIQQNKTIQAYSMKTNIRIIQIHLQHFLILFSIMKRISYFLSSINQCNSILMLVDYLNKCNLKIIKENAFVIKWLDFSIYFYIQPSKK</sequence>
<proteinExistence type="predicted"/>
<protein>
    <submittedName>
        <fullName evidence="1">Uncharacterized protein</fullName>
    </submittedName>
</protein>
<organism evidence="1 2">
    <name type="scientific">Paramecium primaurelia</name>
    <dbReference type="NCBI Taxonomy" id="5886"/>
    <lineage>
        <taxon>Eukaryota</taxon>
        <taxon>Sar</taxon>
        <taxon>Alveolata</taxon>
        <taxon>Ciliophora</taxon>
        <taxon>Intramacronucleata</taxon>
        <taxon>Oligohymenophorea</taxon>
        <taxon>Peniculida</taxon>
        <taxon>Parameciidae</taxon>
        <taxon>Paramecium</taxon>
    </lineage>
</organism>
<name>A0A8S1PAJ6_PARPR</name>
<evidence type="ECO:0000313" key="1">
    <source>
        <dbReference type="EMBL" id="CAD8100162.1"/>
    </source>
</evidence>